<dbReference type="InterPro" id="IPR009068">
    <property type="entry name" value="uS15_NS1_RNA-bd_sf"/>
</dbReference>
<dbReference type="EMBL" id="PRLM01000003">
    <property type="protein sequence ID" value="RYC74851.1"/>
    <property type="molecule type" value="Genomic_DNA"/>
</dbReference>
<dbReference type="NCBIfam" id="TIGR00952">
    <property type="entry name" value="S15_bact"/>
    <property type="match status" value="1"/>
</dbReference>
<keyword evidence="7" id="KW-1185">Reference proteome</keyword>
<dbReference type="CDD" id="cd00353">
    <property type="entry name" value="Ribosomal_S15p_S13e"/>
    <property type="match status" value="1"/>
</dbReference>
<reference evidence="6 7" key="2">
    <citation type="journal article" date="2020" name="Cell Rep.">
        <title>Acquisition and Adaptation of Ultra-small Parasitic Reduced Genome Bacteria to Mammalian Hosts.</title>
        <authorList>
            <person name="McLean J.S."/>
            <person name="Bor B."/>
            <person name="Kerns K.A."/>
            <person name="Liu Q."/>
            <person name="To T.T."/>
            <person name="Solden L."/>
            <person name="Hendrickson E.L."/>
            <person name="Wrighton K."/>
            <person name="Shi W."/>
            <person name="He X."/>
        </authorList>
    </citation>
    <scope>NUCLEOTIDE SEQUENCE [LARGE SCALE GENOMIC DNA]</scope>
    <source>
        <strain evidence="6 7">TM7_G3_2_Rum_HOT_351B</strain>
    </source>
</reference>
<dbReference type="PANTHER" id="PTHR23321:SF26">
    <property type="entry name" value="SMALL RIBOSOMAL SUBUNIT PROTEIN US15M"/>
    <property type="match status" value="1"/>
</dbReference>
<dbReference type="PROSITE" id="PS00362">
    <property type="entry name" value="RIBOSOMAL_S15"/>
    <property type="match status" value="1"/>
</dbReference>
<accession>A0ABY0FLZ9</accession>
<evidence type="ECO:0000256" key="5">
    <source>
        <dbReference type="RuleBase" id="RU004524"/>
    </source>
</evidence>
<keyword evidence="3 5" id="KW-0694">RNA-binding</keyword>
<comment type="caution">
    <text evidence="6">The sequence shown here is derived from an EMBL/GenBank/DDBJ whole genome shotgun (WGS) entry which is preliminary data.</text>
</comment>
<evidence type="ECO:0000256" key="2">
    <source>
        <dbReference type="ARBA" id="ARBA00023274"/>
    </source>
</evidence>
<protein>
    <recommendedName>
        <fullName evidence="3">Small ribosomal subunit protein uS15</fullName>
    </recommendedName>
</protein>
<organism evidence="6 7">
    <name type="scientific">Candidatus Nanosyncoccus alces</name>
    <dbReference type="NCBI Taxonomy" id="2171997"/>
    <lineage>
        <taxon>Bacteria</taxon>
        <taxon>Candidatus Saccharimonadota</taxon>
        <taxon>Candidatus Nanosyncoccalia</taxon>
        <taxon>Candidatus Nanosyncoccales</taxon>
        <taxon>Candidatus Nanosyncoccaceae</taxon>
        <taxon>Candidatus Nanosyncoccus</taxon>
    </lineage>
</organism>
<reference evidence="6 7" key="1">
    <citation type="journal article" date="2018" name="bioRxiv">
        <title>Evidence of independent acquisition and adaption of ultra-small bacteria to human hosts across the highly diverse yet reduced genomes of the phylum Saccharibacteria.</title>
        <authorList>
            <person name="McLean J.S."/>
            <person name="Bor B."/>
            <person name="To T.T."/>
            <person name="Liu Q."/>
            <person name="Kearns K.A."/>
            <person name="Solden L.M."/>
            <person name="Wrighton K.C."/>
            <person name="He X."/>
            <person name="Shi W."/>
        </authorList>
    </citation>
    <scope>NUCLEOTIDE SEQUENCE [LARGE SCALE GENOMIC DNA]</scope>
    <source>
        <strain evidence="6 7">TM7_G3_2_Rum_HOT_351B</strain>
    </source>
</reference>
<dbReference type="InterPro" id="IPR005290">
    <property type="entry name" value="Ribosomal_uS15_bac-type"/>
</dbReference>
<comment type="function">
    <text evidence="3">Forms an intersubunit bridge (bridge B4) with the 23S rRNA of the 50S subunit in the ribosome.</text>
</comment>
<dbReference type="GO" id="GO:0005840">
    <property type="term" value="C:ribosome"/>
    <property type="evidence" value="ECO:0007669"/>
    <property type="project" value="UniProtKB-KW"/>
</dbReference>
<evidence type="ECO:0000256" key="3">
    <source>
        <dbReference type="HAMAP-Rule" id="MF_01343"/>
    </source>
</evidence>
<dbReference type="PANTHER" id="PTHR23321">
    <property type="entry name" value="RIBOSOMAL PROTEIN S15, BACTERIAL AND ORGANELLAR"/>
    <property type="match status" value="1"/>
</dbReference>
<dbReference type="Pfam" id="PF00312">
    <property type="entry name" value="Ribosomal_S15"/>
    <property type="match status" value="1"/>
</dbReference>
<dbReference type="SUPFAM" id="SSF47060">
    <property type="entry name" value="S15/NS1 RNA-binding domain"/>
    <property type="match status" value="1"/>
</dbReference>
<dbReference type="Gene3D" id="1.10.287.10">
    <property type="entry name" value="S15/NS1, RNA-binding"/>
    <property type="match status" value="1"/>
</dbReference>
<sequence length="88" mass="10258">MITKENKDKAIAKVARSKADVGSPEVQVSILTERIKEVTEHVKKNKHDFMAKRGLMQMVGKRKKLLRYLEETDFELYKKTVKKLGLRK</sequence>
<evidence type="ECO:0000256" key="1">
    <source>
        <dbReference type="ARBA" id="ARBA00022980"/>
    </source>
</evidence>
<evidence type="ECO:0000256" key="4">
    <source>
        <dbReference type="RuleBase" id="RU003919"/>
    </source>
</evidence>
<name>A0ABY0FLZ9_9BACT</name>
<keyword evidence="2 3" id="KW-0687">Ribonucleoprotein</keyword>
<dbReference type="SMART" id="SM01387">
    <property type="entry name" value="Ribosomal_S15"/>
    <property type="match status" value="1"/>
</dbReference>
<keyword evidence="3 5" id="KW-0699">rRNA-binding</keyword>
<dbReference type="InterPro" id="IPR000589">
    <property type="entry name" value="Ribosomal_uS15"/>
</dbReference>
<evidence type="ECO:0000313" key="7">
    <source>
        <dbReference type="Proteomes" id="UP001191019"/>
    </source>
</evidence>
<dbReference type="Gene3D" id="6.10.250.3130">
    <property type="match status" value="1"/>
</dbReference>
<keyword evidence="1 3" id="KW-0689">Ribosomal protein</keyword>
<dbReference type="HAMAP" id="MF_01343_B">
    <property type="entry name" value="Ribosomal_uS15_B"/>
    <property type="match status" value="1"/>
</dbReference>
<dbReference type="Proteomes" id="UP001191019">
    <property type="component" value="Unassembled WGS sequence"/>
</dbReference>
<evidence type="ECO:0000313" key="6">
    <source>
        <dbReference type="EMBL" id="RYC74851.1"/>
    </source>
</evidence>
<gene>
    <name evidence="3 6" type="primary">rpsO</name>
    <name evidence="6" type="ORF">G3RUM_00400</name>
</gene>
<comment type="function">
    <text evidence="3 5">One of the primary rRNA binding proteins, it binds directly to 16S rRNA where it helps nucleate assembly of the platform of the 30S subunit by binding and bridging several RNA helices of the 16S rRNA.</text>
</comment>
<comment type="similarity">
    <text evidence="3 4">Belongs to the universal ribosomal protein uS15 family.</text>
</comment>
<comment type="subunit">
    <text evidence="3">Part of the 30S ribosomal subunit. Forms a bridge to the 50S subunit in the 70S ribosome, contacting the 23S rRNA.</text>
</comment>
<proteinExistence type="inferred from homology"/>